<dbReference type="Pfam" id="PF01557">
    <property type="entry name" value="FAA_hydrolase"/>
    <property type="match status" value="1"/>
</dbReference>
<keyword evidence="4" id="KW-1185">Reference proteome</keyword>
<organism evidence="4 5">
    <name type="scientific">Fopius arisanus</name>
    <dbReference type="NCBI Taxonomy" id="64838"/>
    <lineage>
        <taxon>Eukaryota</taxon>
        <taxon>Metazoa</taxon>
        <taxon>Ecdysozoa</taxon>
        <taxon>Arthropoda</taxon>
        <taxon>Hexapoda</taxon>
        <taxon>Insecta</taxon>
        <taxon>Pterygota</taxon>
        <taxon>Neoptera</taxon>
        <taxon>Endopterygota</taxon>
        <taxon>Hymenoptera</taxon>
        <taxon>Apocrita</taxon>
        <taxon>Ichneumonoidea</taxon>
        <taxon>Braconidae</taxon>
        <taxon>Opiinae</taxon>
        <taxon>Fopius</taxon>
    </lineage>
</organism>
<feature type="domain" description="Fumarylacetoacetase-like C-terminal" evidence="3">
    <location>
        <begin position="140"/>
        <end position="347"/>
    </location>
</feature>
<accession>A0A9R1U018</accession>
<dbReference type="Gene3D" id="3.90.850.10">
    <property type="entry name" value="Fumarylacetoacetase-like, C-terminal domain"/>
    <property type="match status" value="1"/>
</dbReference>
<dbReference type="FunFam" id="3.90.850.10:FF:000002">
    <property type="entry name" value="2-hydroxyhepta-2,4-diene-1,7-dioate isomerase"/>
    <property type="match status" value="1"/>
</dbReference>
<evidence type="ECO:0000256" key="1">
    <source>
        <dbReference type="ARBA" id="ARBA00010211"/>
    </source>
</evidence>
<dbReference type="GO" id="GO:0050163">
    <property type="term" value="F:oxaloacetate tautomerase activity"/>
    <property type="evidence" value="ECO:0007669"/>
    <property type="project" value="UniProtKB-ARBA"/>
</dbReference>
<evidence type="ECO:0000313" key="4">
    <source>
        <dbReference type="Proteomes" id="UP000694866"/>
    </source>
</evidence>
<reference evidence="5" key="1">
    <citation type="submission" date="2025-08" db="UniProtKB">
        <authorList>
            <consortium name="RefSeq"/>
        </authorList>
    </citation>
    <scope>IDENTIFICATION</scope>
    <source>
        <strain evidence="5">USDA-PBARC FA_bdor</strain>
        <tissue evidence="5">Whole organism</tissue>
    </source>
</reference>
<name>A0A9R1U018_9HYME</name>
<gene>
    <name evidence="5" type="primary">LOC105267140</name>
</gene>
<dbReference type="Proteomes" id="UP000694866">
    <property type="component" value="Unplaced"/>
</dbReference>
<keyword evidence="5" id="KW-0378">Hydrolase</keyword>
<evidence type="ECO:0000259" key="3">
    <source>
        <dbReference type="Pfam" id="PF01557"/>
    </source>
</evidence>
<keyword evidence="2" id="KW-0479">Metal-binding</keyword>
<proteinExistence type="inferred from homology"/>
<dbReference type="PANTHER" id="PTHR42796:SF4">
    <property type="entry name" value="FUMARYLACETOACETATE HYDROLASE DOMAIN-CONTAINING PROTEIN 2A"/>
    <property type="match status" value="1"/>
</dbReference>
<dbReference type="OrthoDB" id="411064at2759"/>
<dbReference type="AlphaFoldDB" id="A0A9R1U018"/>
<dbReference type="GO" id="GO:0006107">
    <property type="term" value="P:oxaloacetate metabolic process"/>
    <property type="evidence" value="ECO:0007669"/>
    <property type="project" value="UniProtKB-ARBA"/>
</dbReference>
<sequence>MPYHGKLRQLGKACIAHCNSGFIRARRGTTAGVEGARCFSTSKSNDMRFVQFVNKNGGPQHLGVQLKDGGDIIAISSIDSRIPNNLRKFLEGGEVLAQKARRNGDTNLSDYVQRIIAEGRSVIAEADVNFLAPINRMDKLLCVGLNYRGHCQEQGLELPNNPVIFNKFPSNIIGPTDNIVLPTNSEKVDWEAELAIVIGKIGKDLNEEDAERCIFGYTVAQDISARDLQKGKINGGQFLLGKAMDTFCPLGPAVVTKEAIPDVHNLTVKTWVNEDLKQNGNTSELVFNPGKIVAYISKFMTLLPGDVILTGTPQGVGFARKPPEYLKKGDILQTEIESVGRLNNKVVQSEPKIKN</sequence>
<dbReference type="GeneID" id="105267140"/>
<dbReference type="GO" id="GO:0046872">
    <property type="term" value="F:metal ion binding"/>
    <property type="evidence" value="ECO:0007669"/>
    <property type="project" value="UniProtKB-KW"/>
</dbReference>
<dbReference type="InterPro" id="IPR011234">
    <property type="entry name" value="Fumarylacetoacetase-like_C"/>
</dbReference>
<dbReference type="InterPro" id="IPR051121">
    <property type="entry name" value="FAH"/>
</dbReference>
<dbReference type="PANTHER" id="PTHR42796">
    <property type="entry name" value="FUMARYLACETOACETATE HYDROLASE DOMAIN-CONTAINING PROTEIN 2A-RELATED"/>
    <property type="match status" value="1"/>
</dbReference>
<dbReference type="InterPro" id="IPR036663">
    <property type="entry name" value="Fumarylacetoacetase_C_sf"/>
</dbReference>
<comment type="similarity">
    <text evidence="1">Belongs to the FAH family.</text>
</comment>
<evidence type="ECO:0000256" key="2">
    <source>
        <dbReference type="ARBA" id="ARBA00022723"/>
    </source>
</evidence>
<protein>
    <submittedName>
        <fullName evidence="5">Fumarylacetoacetate hydrolase domain-containing protein 2 isoform X1</fullName>
    </submittedName>
</protein>
<evidence type="ECO:0000313" key="5">
    <source>
        <dbReference type="RefSeq" id="XP_011304091.1"/>
    </source>
</evidence>
<dbReference type="KEGG" id="fas:105267140"/>
<dbReference type="RefSeq" id="XP_011304091.1">
    <property type="nucleotide sequence ID" value="XM_011305789.1"/>
</dbReference>
<dbReference type="SUPFAM" id="SSF56529">
    <property type="entry name" value="FAH"/>
    <property type="match status" value="1"/>
</dbReference>
<dbReference type="GO" id="GO:0016787">
    <property type="term" value="F:hydrolase activity"/>
    <property type="evidence" value="ECO:0007669"/>
    <property type="project" value="UniProtKB-KW"/>
</dbReference>